<reference evidence="3" key="1">
    <citation type="submission" date="2018-11" db="EMBL/GenBank/DDBJ databases">
        <title>Chitinophaga lutea sp.nov., isolate from arsenic contaminated soil.</title>
        <authorList>
            <person name="Zong Y."/>
        </authorList>
    </citation>
    <scope>NUCLEOTIDE SEQUENCE [LARGE SCALE GENOMIC DNA]</scope>
    <source>
        <strain evidence="3">YLT18</strain>
    </source>
</reference>
<evidence type="ECO:0000256" key="1">
    <source>
        <dbReference type="SAM" id="Phobius"/>
    </source>
</evidence>
<feature type="transmembrane region" description="Helical" evidence="1">
    <location>
        <begin position="266"/>
        <end position="283"/>
    </location>
</feature>
<dbReference type="Proteomes" id="UP000279089">
    <property type="component" value="Unassembled WGS sequence"/>
</dbReference>
<feature type="transmembrane region" description="Helical" evidence="1">
    <location>
        <begin position="323"/>
        <end position="342"/>
    </location>
</feature>
<feature type="transmembrane region" description="Helical" evidence="1">
    <location>
        <begin position="295"/>
        <end position="317"/>
    </location>
</feature>
<evidence type="ECO:0000313" key="2">
    <source>
        <dbReference type="EMBL" id="RPD41679.1"/>
    </source>
</evidence>
<protein>
    <submittedName>
        <fullName evidence="2">DUF3667 domain-containing protein</fullName>
    </submittedName>
</protein>
<proteinExistence type="predicted"/>
<keyword evidence="1" id="KW-0472">Membrane</keyword>
<dbReference type="Pfam" id="PF12412">
    <property type="entry name" value="DUF3667"/>
    <property type="match status" value="1"/>
</dbReference>
<accession>A0A3N4MPU3</accession>
<dbReference type="AlphaFoldDB" id="A0A3N4MPU3"/>
<evidence type="ECO:0000313" key="3">
    <source>
        <dbReference type="Proteomes" id="UP000279089"/>
    </source>
</evidence>
<keyword evidence="1" id="KW-1133">Transmembrane helix</keyword>
<name>A0A3N4MPU3_9BACT</name>
<gene>
    <name evidence="2" type="ORF">EG028_09525</name>
</gene>
<dbReference type="EMBL" id="RMBX01000004">
    <property type="protein sequence ID" value="RPD41679.1"/>
    <property type="molecule type" value="Genomic_DNA"/>
</dbReference>
<organism evidence="2 3">
    <name type="scientific">Chitinophaga barathri</name>
    <dbReference type="NCBI Taxonomy" id="1647451"/>
    <lineage>
        <taxon>Bacteria</taxon>
        <taxon>Pseudomonadati</taxon>
        <taxon>Bacteroidota</taxon>
        <taxon>Chitinophagia</taxon>
        <taxon>Chitinophagales</taxon>
        <taxon>Chitinophagaceae</taxon>
        <taxon>Chitinophaga</taxon>
    </lineage>
</organism>
<keyword evidence="3" id="KW-1185">Reference proteome</keyword>
<dbReference type="OrthoDB" id="675873at2"/>
<keyword evidence="1" id="KW-0812">Transmembrane</keyword>
<sequence>MVVSLRMFGFDDRKSTNVPGNLKRICMRIIHKSISLTVLNLRTSLKTQHIRKDKNCLNCGHDVPDRFCGHCGQENVETKESFGHLVSHFFQDITHYDSKLLLTLKYLFFYPGHLTKMYMQGHRMDYVNPIRLYVFTSFVFFLMLSFVQEGHNPYDRHRKEPTTRMVFDTTGTRLQQALDSGKVEADEIEKTKAAIAVMRTMRELSHDTTGRATARYDSLQAAVPENEKHGFILRNFLHRYYEMQDKYGENVQDVIRDKMAHNYPKLMFLLLPFFALLLKWFYFRKAHYYADHAIFAIHMHTFIFMTGIIAVLLNLLLHSDSVYAWFMIPVYIYFVFALRNTYAVSFGIALLDSVLILICYALGTLIVALLFLLLIFAIA</sequence>
<feature type="transmembrane region" description="Helical" evidence="1">
    <location>
        <begin position="354"/>
        <end position="378"/>
    </location>
</feature>
<comment type="caution">
    <text evidence="2">The sequence shown here is derived from an EMBL/GenBank/DDBJ whole genome shotgun (WGS) entry which is preliminary data.</text>
</comment>
<feature type="transmembrane region" description="Helical" evidence="1">
    <location>
        <begin position="126"/>
        <end position="147"/>
    </location>
</feature>
<dbReference type="InterPro" id="IPR022134">
    <property type="entry name" value="DUF3667"/>
</dbReference>